<protein>
    <recommendedName>
        <fullName evidence="6">methylated diphthine methylhydrolase</fullName>
        <ecNumber evidence="6">3.1.1.97</ecNumber>
    </recommendedName>
</protein>
<proteinExistence type="inferred from homology"/>
<keyword evidence="4" id="KW-0378">Hydrolase</keyword>
<dbReference type="GO" id="GO:0032259">
    <property type="term" value="P:methylation"/>
    <property type="evidence" value="ECO:0007669"/>
    <property type="project" value="UniProtKB-KW"/>
</dbReference>
<evidence type="ECO:0000256" key="5">
    <source>
        <dbReference type="ARBA" id="ARBA00038092"/>
    </source>
</evidence>
<keyword evidence="3" id="KW-0677">Repeat</keyword>
<dbReference type="InterPro" id="IPR052415">
    <property type="entry name" value="Diphthine_MTase"/>
</dbReference>
<dbReference type="InterPro" id="IPR015943">
    <property type="entry name" value="WD40/YVTN_repeat-like_dom_sf"/>
</dbReference>
<dbReference type="GO" id="GO:0005737">
    <property type="term" value="C:cytoplasm"/>
    <property type="evidence" value="ECO:0007669"/>
    <property type="project" value="TreeGrafter"/>
</dbReference>
<gene>
    <name evidence="9" type="primary">LOC117577280</name>
</gene>
<evidence type="ECO:0000256" key="4">
    <source>
        <dbReference type="ARBA" id="ARBA00022801"/>
    </source>
</evidence>
<reference evidence="9" key="1">
    <citation type="submission" date="2025-08" db="UniProtKB">
        <authorList>
            <consortium name="RefSeq"/>
        </authorList>
    </citation>
    <scope>IDENTIFICATION</scope>
    <source>
        <strain evidence="9">15112-1751.03</strain>
        <tissue evidence="9">Whole Adult</tissue>
    </source>
</reference>
<dbReference type="InterPro" id="IPR036322">
    <property type="entry name" value="WD40_repeat_dom_sf"/>
</dbReference>
<evidence type="ECO:0000313" key="9">
    <source>
        <dbReference type="RefSeq" id="XP_034118151.1"/>
    </source>
</evidence>
<comment type="similarity">
    <text evidence="5">Belongs to the DPH7 family.</text>
</comment>
<evidence type="ECO:0000256" key="6">
    <source>
        <dbReference type="ARBA" id="ARBA00039131"/>
    </source>
</evidence>
<keyword evidence="2" id="KW-0853">WD repeat</keyword>
<dbReference type="EC" id="3.1.1.97" evidence="6"/>
<evidence type="ECO:0000256" key="7">
    <source>
        <dbReference type="ARBA" id="ARBA00047551"/>
    </source>
</evidence>
<evidence type="ECO:0000313" key="8">
    <source>
        <dbReference type="Proteomes" id="UP000515160"/>
    </source>
</evidence>
<accession>A0A6P8XNJ1</accession>
<dbReference type="SMART" id="SM00320">
    <property type="entry name" value="WD40"/>
    <property type="match status" value="3"/>
</dbReference>
<dbReference type="PANTHER" id="PTHR46042">
    <property type="entry name" value="DIPHTHINE METHYLTRANSFERASE"/>
    <property type="match status" value="1"/>
</dbReference>
<dbReference type="GO" id="GO:0017183">
    <property type="term" value="P:protein histidyl modification to diphthamide"/>
    <property type="evidence" value="ECO:0007669"/>
    <property type="project" value="TreeGrafter"/>
</dbReference>
<dbReference type="SUPFAM" id="SSF50978">
    <property type="entry name" value="WD40 repeat-like"/>
    <property type="match status" value="1"/>
</dbReference>
<keyword evidence="8" id="KW-1185">Reference proteome</keyword>
<evidence type="ECO:0000256" key="3">
    <source>
        <dbReference type="ARBA" id="ARBA00022737"/>
    </source>
</evidence>
<dbReference type="InterPro" id="IPR001680">
    <property type="entry name" value="WD40_rpt"/>
</dbReference>
<dbReference type="GO" id="GO:0061685">
    <property type="term" value="F:diphthine methylesterase activity"/>
    <property type="evidence" value="ECO:0007669"/>
    <property type="project" value="UniProtKB-EC"/>
</dbReference>
<dbReference type="PANTHER" id="PTHR46042:SF1">
    <property type="entry name" value="DIPHTHINE METHYLTRANSFERASE"/>
    <property type="match status" value="1"/>
</dbReference>
<dbReference type="GO" id="GO:0008168">
    <property type="term" value="F:methyltransferase activity"/>
    <property type="evidence" value="ECO:0007669"/>
    <property type="project" value="UniProtKB-KW"/>
</dbReference>
<dbReference type="RefSeq" id="XP_034118151.1">
    <property type="nucleotide sequence ID" value="XM_034262260.2"/>
</dbReference>
<dbReference type="Proteomes" id="UP000515160">
    <property type="component" value="Chromosome X"/>
</dbReference>
<organism evidence="8 9">
    <name type="scientific">Drosophila albomicans</name>
    <name type="common">Fruit fly</name>
    <dbReference type="NCBI Taxonomy" id="7291"/>
    <lineage>
        <taxon>Eukaryota</taxon>
        <taxon>Metazoa</taxon>
        <taxon>Ecdysozoa</taxon>
        <taxon>Arthropoda</taxon>
        <taxon>Hexapoda</taxon>
        <taxon>Insecta</taxon>
        <taxon>Pterygota</taxon>
        <taxon>Neoptera</taxon>
        <taxon>Endopterygota</taxon>
        <taxon>Diptera</taxon>
        <taxon>Brachycera</taxon>
        <taxon>Muscomorpha</taxon>
        <taxon>Ephydroidea</taxon>
        <taxon>Drosophilidae</taxon>
        <taxon>Drosophila</taxon>
    </lineage>
</organism>
<name>A0A6P8XNJ1_DROAB</name>
<sequence length="368" mass="41712">MEFTTLHSVDTEYSADTVEWCTTQDEQHAEYFACGTYQLIEAEAESQTQRSRKGRIYLFAFDQQCGELNKLQSTETAAILDMKWLPAWTKDTGPLLATVNALGQLEIYELLHHERRLVSRVSCELGTKTAEDVPALALALDWQRKADEDVVELLVSDSLGNVHRLHYTSQDELRHQDHWHAHDFEAWTCAFDRWTRGVVYSGGDDCLLHAHDLRVEPTKRIWTNRAHDAGVTALLSHPLHEHLLLTGSYDERLRVFDTRAMKRTIAELNLNGGIWRLKAHPKRNDLILAACMYTNFSVVDLAAAGGDNLSANPKLLGTYLEHKSICYGADWAPFIDGNVSEDTASRLHMATCSFYDHKLCLSRVDANI</sequence>
<comment type="catalytic activity">
    <reaction evidence="7">
        <text>diphthine methyl ester-[translation elongation factor 2] + H2O = diphthine-[translation elongation factor 2] + methanol + H(+)</text>
        <dbReference type="Rhea" id="RHEA:42656"/>
        <dbReference type="Rhea" id="RHEA-COMP:10172"/>
        <dbReference type="Rhea" id="RHEA-COMP:10173"/>
        <dbReference type="ChEBI" id="CHEBI:15377"/>
        <dbReference type="ChEBI" id="CHEBI:15378"/>
        <dbReference type="ChEBI" id="CHEBI:17790"/>
        <dbReference type="ChEBI" id="CHEBI:79005"/>
        <dbReference type="ChEBI" id="CHEBI:82696"/>
        <dbReference type="EC" id="3.1.1.97"/>
    </reaction>
</comment>
<dbReference type="AlphaFoldDB" id="A0A6P8XNJ1"/>
<comment type="pathway">
    <text evidence="1">Protein modification; peptidyl-diphthamide biosynthesis.</text>
</comment>
<dbReference type="OrthoDB" id="1930760at2759"/>
<keyword evidence="9" id="KW-0489">Methyltransferase</keyword>
<keyword evidence="9" id="KW-0808">Transferase</keyword>
<dbReference type="Gene3D" id="2.130.10.10">
    <property type="entry name" value="YVTN repeat-like/Quinoprotein amine dehydrogenase"/>
    <property type="match status" value="1"/>
</dbReference>
<evidence type="ECO:0000256" key="2">
    <source>
        <dbReference type="ARBA" id="ARBA00022574"/>
    </source>
</evidence>
<evidence type="ECO:0000256" key="1">
    <source>
        <dbReference type="ARBA" id="ARBA00005156"/>
    </source>
</evidence>
<dbReference type="GeneID" id="117577280"/>